<feature type="chain" id="PRO_5037852349" evidence="1">
    <location>
        <begin position="21"/>
        <end position="100"/>
    </location>
</feature>
<dbReference type="InterPro" id="IPR009642">
    <property type="entry name" value="DUF1236"/>
</dbReference>
<gene>
    <name evidence="2" type="ORF">IED13_03010</name>
</gene>
<organism evidence="2 3">
    <name type="scientific">Bosea spartocytisi</name>
    <dbReference type="NCBI Taxonomy" id="2773451"/>
    <lineage>
        <taxon>Bacteria</taxon>
        <taxon>Pseudomonadati</taxon>
        <taxon>Pseudomonadota</taxon>
        <taxon>Alphaproteobacteria</taxon>
        <taxon>Hyphomicrobiales</taxon>
        <taxon>Boseaceae</taxon>
        <taxon>Bosea</taxon>
    </lineage>
</organism>
<dbReference type="RefSeq" id="WP_142023489.1">
    <property type="nucleotide sequence ID" value="NZ_JACXWY010000002.1"/>
</dbReference>
<keyword evidence="3" id="KW-1185">Reference proteome</keyword>
<proteinExistence type="predicted"/>
<dbReference type="EMBL" id="JACXWY010000002">
    <property type="protein sequence ID" value="MBD3844657.1"/>
    <property type="molecule type" value="Genomic_DNA"/>
</dbReference>
<reference evidence="2" key="1">
    <citation type="submission" date="2020-09" db="EMBL/GenBank/DDBJ databases">
        <title>Bosea spartocytisi sp. nov. a root nodule endophyte of Spartocytisus supranubius in the high mountain ecosystem fo the Teide National Park (Canary Islands, Spain).</title>
        <authorList>
            <person name="Pulido-Suarez L."/>
            <person name="Peix A."/>
            <person name="Igual J.M."/>
            <person name="Socas-Perez N."/>
            <person name="Velazquez E."/>
            <person name="Flores-Felix J.D."/>
            <person name="Leon-Barrios M."/>
        </authorList>
    </citation>
    <scope>NUCLEOTIDE SEQUENCE</scope>
    <source>
        <strain evidence="2">SSUT16</strain>
    </source>
</reference>
<name>A0A927E5V3_9HYPH</name>
<accession>A0A927E5V3</accession>
<protein>
    <submittedName>
        <fullName evidence="2">DUF1236 domain-containing protein</fullName>
    </submittedName>
</protein>
<sequence length="100" mass="10666">MRTLIATSLAACLVCSTAIAQTSTTTITTDQQSKVKTYVMKEKPASVKVTETVAVGAALPSSVTLHTLPADVGVQYRYAIVNDKTVLVEPTSRKIIQVIE</sequence>
<feature type="signal peptide" evidence="1">
    <location>
        <begin position="1"/>
        <end position="20"/>
    </location>
</feature>
<dbReference type="Proteomes" id="UP000619295">
    <property type="component" value="Unassembled WGS sequence"/>
</dbReference>
<dbReference type="AlphaFoldDB" id="A0A927E5V3"/>
<evidence type="ECO:0000313" key="2">
    <source>
        <dbReference type="EMBL" id="MBD3844657.1"/>
    </source>
</evidence>
<evidence type="ECO:0000256" key="1">
    <source>
        <dbReference type="SAM" id="SignalP"/>
    </source>
</evidence>
<evidence type="ECO:0000313" key="3">
    <source>
        <dbReference type="Proteomes" id="UP000619295"/>
    </source>
</evidence>
<comment type="caution">
    <text evidence="2">The sequence shown here is derived from an EMBL/GenBank/DDBJ whole genome shotgun (WGS) entry which is preliminary data.</text>
</comment>
<keyword evidence="1" id="KW-0732">Signal</keyword>
<dbReference type="Pfam" id="PF06823">
    <property type="entry name" value="DUF1236"/>
    <property type="match status" value="1"/>
</dbReference>